<organism evidence="2 3">
    <name type="scientific">Mycena metata</name>
    <dbReference type="NCBI Taxonomy" id="1033252"/>
    <lineage>
        <taxon>Eukaryota</taxon>
        <taxon>Fungi</taxon>
        <taxon>Dikarya</taxon>
        <taxon>Basidiomycota</taxon>
        <taxon>Agaricomycotina</taxon>
        <taxon>Agaricomycetes</taxon>
        <taxon>Agaricomycetidae</taxon>
        <taxon>Agaricales</taxon>
        <taxon>Marasmiineae</taxon>
        <taxon>Mycenaceae</taxon>
        <taxon>Mycena</taxon>
    </lineage>
</organism>
<gene>
    <name evidence="2" type="ORF">B0H16DRAFT_1516303</name>
</gene>
<feature type="region of interest" description="Disordered" evidence="1">
    <location>
        <begin position="300"/>
        <end position="365"/>
    </location>
</feature>
<proteinExistence type="predicted"/>
<evidence type="ECO:0000256" key="1">
    <source>
        <dbReference type="SAM" id="MobiDB-lite"/>
    </source>
</evidence>
<dbReference type="Proteomes" id="UP001215598">
    <property type="component" value="Unassembled WGS sequence"/>
</dbReference>
<accession>A0AAD7JS49</accession>
<reference evidence="2" key="1">
    <citation type="submission" date="2023-03" db="EMBL/GenBank/DDBJ databases">
        <title>Massive genome expansion in bonnet fungi (Mycena s.s.) driven by repeated elements and novel gene families across ecological guilds.</title>
        <authorList>
            <consortium name="Lawrence Berkeley National Laboratory"/>
            <person name="Harder C.B."/>
            <person name="Miyauchi S."/>
            <person name="Viragh M."/>
            <person name="Kuo A."/>
            <person name="Thoen E."/>
            <person name="Andreopoulos B."/>
            <person name="Lu D."/>
            <person name="Skrede I."/>
            <person name="Drula E."/>
            <person name="Henrissat B."/>
            <person name="Morin E."/>
            <person name="Kohler A."/>
            <person name="Barry K."/>
            <person name="LaButti K."/>
            <person name="Morin E."/>
            <person name="Salamov A."/>
            <person name="Lipzen A."/>
            <person name="Mereny Z."/>
            <person name="Hegedus B."/>
            <person name="Baldrian P."/>
            <person name="Stursova M."/>
            <person name="Weitz H."/>
            <person name="Taylor A."/>
            <person name="Grigoriev I.V."/>
            <person name="Nagy L.G."/>
            <person name="Martin F."/>
            <person name="Kauserud H."/>
        </authorList>
    </citation>
    <scope>NUCLEOTIDE SEQUENCE</scope>
    <source>
        <strain evidence="2">CBHHK182m</strain>
    </source>
</reference>
<feature type="region of interest" description="Disordered" evidence="1">
    <location>
        <begin position="60"/>
        <end position="92"/>
    </location>
</feature>
<dbReference type="EMBL" id="JARKIB010000016">
    <property type="protein sequence ID" value="KAJ7770705.1"/>
    <property type="molecule type" value="Genomic_DNA"/>
</dbReference>
<feature type="compositionally biased region" description="Low complexity" evidence="1">
    <location>
        <begin position="340"/>
        <end position="365"/>
    </location>
</feature>
<evidence type="ECO:0000313" key="3">
    <source>
        <dbReference type="Proteomes" id="UP001215598"/>
    </source>
</evidence>
<comment type="caution">
    <text evidence="2">The sequence shown here is derived from an EMBL/GenBank/DDBJ whole genome shotgun (WGS) entry which is preliminary data.</text>
</comment>
<dbReference type="AlphaFoldDB" id="A0AAD7JS49"/>
<feature type="compositionally biased region" description="Low complexity" evidence="1">
    <location>
        <begin position="72"/>
        <end position="92"/>
    </location>
</feature>
<name>A0AAD7JS49_9AGAR</name>
<keyword evidence="3" id="KW-1185">Reference proteome</keyword>
<protein>
    <submittedName>
        <fullName evidence="2">Uncharacterized protein</fullName>
    </submittedName>
</protein>
<sequence length="458" mass="50633">MNLSTDLCRECELFCLTLPRPSTGHYNPQNKGRVYQKCPRHTFGIDTPCPGFIWRDDLSPPPWGNKPAMQMSGSPSTPTTPTSTLSSTPTRSISCTSPRCSAASKARAASKKCTQQFCKECCLTTSLRCQVSAHNQPPPTPSALTLSFPGASASVGPYAGPYARMIAPEYAVKIAQKDFSIAPSTRVQTESYRMETKNLIKVKYWVNDDERPHIFSVPVPAFPYFHPKDCETITKKLGIPCASYDILDVTPHLLEITLEEDDEWITTSTATLVKPNTTLYLRSPTVRRCLGLRVRKRAISEVPHSPTQSRDSSTPSPTKRPRSTPLAEEHRSVSNDNTFSTPDRVSVASSSSLPPSLDLPRLTLDSPRGKRTAFPLAYACDMDAQFRKIELLSPGLSAAKKFAEVFGHLDMEFNSSTYSNSWKAWKRCPPSVLQKAIACKHNPGGEWSPIVTAYRNPT</sequence>
<evidence type="ECO:0000313" key="2">
    <source>
        <dbReference type="EMBL" id="KAJ7770705.1"/>
    </source>
</evidence>